<comment type="caution">
    <text evidence="2">The sequence shown here is derived from an EMBL/GenBank/DDBJ whole genome shotgun (WGS) entry which is preliminary data.</text>
</comment>
<dbReference type="Proteomes" id="UP000583929">
    <property type="component" value="Unassembled WGS sequence"/>
</dbReference>
<keyword evidence="3" id="KW-1185">Reference proteome</keyword>
<feature type="region of interest" description="Disordered" evidence="1">
    <location>
        <begin position="1"/>
        <end position="27"/>
    </location>
</feature>
<evidence type="ECO:0000313" key="2">
    <source>
        <dbReference type="EMBL" id="KAF4346480.1"/>
    </source>
</evidence>
<gene>
    <name evidence="2" type="ORF">G4B88_015252</name>
</gene>
<reference evidence="2 3" key="1">
    <citation type="journal article" date="2020" name="bioRxiv">
        <title>Sequence and annotation of 42 cannabis genomes reveals extensive copy number variation in cannabinoid synthesis and pathogen resistance genes.</title>
        <authorList>
            <person name="Mckernan K.J."/>
            <person name="Helbert Y."/>
            <person name="Kane L.T."/>
            <person name="Ebling H."/>
            <person name="Zhang L."/>
            <person name="Liu B."/>
            <person name="Eaton Z."/>
            <person name="Mclaughlin S."/>
            <person name="Kingan S."/>
            <person name="Baybayan P."/>
            <person name="Concepcion G."/>
            <person name="Jordan M."/>
            <person name="Riva A."/>
            <person name="Barbazuk W."/>
            <person name="Harkins T."/>
        </authorList>
    </citation>
    <scope>NUCLEOTIDE SEQUENCE [LARGE SCALE GENOMIC DNA]</scope>
    <source>
        <strain evidence="3">cv. Jamaican Lion 4</strain>
        <tissue evidence="2">Leaf</tissue>
    </source>
</reference>
<name>A0A7J6DKX7_CANSA</name>
<sequence>MQEGRNNSDATESAADNNKGILGIFGPNLPKGKCVDEKRKKERAENLVVSFYLSKETTVHSL</sequence>
<dbReference type="AlphaFoldDB" id="A0A7J6DKX7"/>
<feature type="compositionally biased region" description="Polar residues" evidence="1">
    <location>
        <begin position="1"/>
        <end position="16"/>
    </location>
</feature>
<evidence type="ECO:0000313" key="3">
    <source>
        <dbReference type="Proteomes" id="UP000583929"/>
    </source>
</evidence>
<protein>
    <submittedName>
        <fullName evidence="2">Uncharacterized protein</fullName>
    </submittedName>
</protein>
<evidence type="ECO:0000256" key="1">
    <source>
        <dbReference type="SAM" id="MobiDB-lite"/>
    </source>
</evidence>
<organism evidence="2 3">
    <name type="scientific">Cannabis sativa</name>
    <name type="common">Hemp</name>
    <name type="synonym">Marijuana</name>
    <dbReference type="NCBI Taxonomy" id="3483"/>
    <lineage>
        <taxon>Eukaryota</taxon>
        <taxon>Viridiplantae</taxon>
        <taxon>Streptophyta</taxon>
        <taxon>Embryophyta</taxon>
        <taxon>Tracheophyta</taxon>
        <taxon>Spermatophyta</taxon>
        <taxon>Magnoliopsida</taxon>
        <taxon>eudicotyledons</taxon>
        <taxon>Gunneridae</taxon>
        <taxon>Pentapetalae</taxon>
        <taxon>rosids</taxon>
        <taxon>fabids</taxon>
        <taxon>Rosales</taxon>
        <taxon>Cannabaceae</taxon>
        <taxon>Cannabis</taxon>
    </lineage>
</organism>
<proteinExistence type="predicted"/>
<accession>A0A7J6DKX7</accession>
<dbReference type="EMBL" id="JAATIQ010000996">
    <property type="protein sequence ID" value="KAF4346480.1"/>
    <property type="molecule type" value="Genomic_DNA"/>
</dbReference>